<gene>
    <name evidence="1" type="ordered locus">YPK_2324</name>
</gene>
<dbReference type="EMBL" id="CP000950">
    <property type="protein sequence ID" value="ACA68601.1"/>
    <property type="molecule type" value="Genomic_DNA"/>
</dbReference>
<name>A0A0H3B2K6_YERPY</name>
<proteinExistence type="predicted"/>
<dbReference type="PATRIC" id="fig|502800.11.peg.3007"/>
<reference evidence="1" key="1">
    <citation type="submission" date="2008-02" db="EMBL/GenBank/DDBJ databases">
        <title>Complete sequence of Yersinia pseudotuberculosis YPIII.</title>
        <authorList>
            <consortium name="US DOE Joint Genome Institute"/>
            <person name="Challacombe J.F."/>
            <person name="Bruce D."/>
            <person name="Detter J.C."/>
            <person name="Green L."/>
            <person name="Land M."/>
            <person name="Munk C."/>
            <person name="Lindler L.E."/>
            <person name="Nikolich M.P."/>
            <person name="Brettin T."/>
        </authorList>
    </citation>
    <scope>NUCLEOTIDE SEQUENCE</scope>
    <source>
        <strain evidence="1">YPIII</strain>
    </source>
</reference>
<accession>A0A0H3B2K6</accession>
<evidence type="ECO:0000313" key="1">
    <source>
        <dbReference type="EMBL" id="ACA68601.1"/>
    </source>
</evidence>
<dbReference type="RefSeq" id="WP_012304184.1">
    <property type="nucleotide sequence ID" value="NZ_CP009792.1"/>
</dbReference>
<dbReference type="KEGG" id="ypy:YPK_2324"/>
<organism evidence="1">
    <name type="scientific">Yersinia pseudotuberculosis serotype O:3 (strain YPIII)</name>
    <dbReference type="NCBI Taxonomy" id="502800"/>
    <lineage>
        <taxon>Bacteria</taxon>
        <taxon>Pseudomonadati</taxon>
        <taxon>Pseudomonadota</taxon>
        <taxon>Gammaproteobacteria</taxon>
        <taxon>Enterobacterales</taxon>
        <taxon>Yersiniaceae</taxon>
        <taxon>Yersinia</taxon>
    </lineage>
</organism>
<protein>
    <submittedName>
        <fullName evidence="1">Putative bacteriophage protein GP46</fullName>
    </submittedName>
</protein>
<sequence length="114" mass="13094">MTTASERKRAQRLRDKKLGITELTLRIDTAEMAMLLEGCEQRRIARGPYERAEYLIGLLRQDNKLLHKQLAELKKDSCKRCGDTLPGDRDGCCFQGDTACWQTQGYKKLMLDTL</sequence>
<dbReference type="AlphaFoldDB" id="A0A0H3B2K6"/>